<gene>
    <name evidence="3" type="ORF">BVC71_12765</name>
</gene>
<dbReference type="Gene3D" id="1.10.10.10">
    <property type="entry name" value="Winged helix-like DNA-binding domain superfamily/Winged helix DNA-binding domain"/>
    <property type="match status" value="1"/>
</dbReference>
<dbReference type="InterPro" id="IPR036388">
    <property type="entry name" value="WH-like_DNA-bd_sf"/>
</dbReference>
<proteinExistence type="predicted"/>
<dbReference type="SMART" id="SM00226">
    <property type="entry name" value="LMWPc"/>
    <property type="match status" value="1"/>
</dbReference>
<dbReference type="RefSeq" id="WP_086452076.1">
    <property type="nucleotide sequence ID" value="NZ_MSPP01000005.1"/>
</dbReference>
<evidence type="ECO:0000256" key="1">
    <source>
        <dbReference type="ARBA" id="ARBA00022849"/>
    </source>
</evidence>
<dbReference type="PROSITE" id="PS50987">
    <property type="entry name" value="HTH_ARSR_2"/>
    <property type="match status" value="1"/>
</dbReference>
<evidence type="ECO:0000259" key="2">
    <source>
        <dbReference type="PROSITE" id="PS50987"/>
    </source>
</evidence>
<dbReference type="PANTHER" id="PTHR43428">
    <property type="entry name" value="ARSENATE REDUCTASE"/>
    <property type="match status" value="1"/>
</dbReference>
<evidence type="ECO:0000313" key="3">
    <source>
        <dbReference type="EMBL" id="OUD08378.1"/>
    </source>
</evidence>
<dbReference type="InterPro" id="IPR036196">
    <property type="entry name" value="Ptyr_pPase_sf"/>
</dbReference>
<accession>A0A251WW74</accession>
<dbReference type="SUPFAM" id="SSF46785">
    <property type="entry name" value="Winged helix' DNA-binding domain"/>
    <property type="match status" value="1"/>
</dbReference>
<dbReference type="OrthoDB" id="9793058at2"/>
<dbReference type="SMART" id="SM00418">
    <property type="entry name" value="HTH_ARSR"/>
    <property type="match status" value="1"/>
</dbReference>
<dbReference type="SUPFAM" id="SSF52788">
    <property type="entry name" value="Phosphotyrosine protein phosphatases I"/>
    <property type="match status" value="1"/>
</dbReference>
<dbReference type="InterPro" id="IPR023485">
    <property type="entry name" value="Ptyr_pPase"/>
</dbReference>
<protein>
    <submittedName>
        <fullName evidence="3">ArsR family transcriptional regulator</fullName>
    </submittedName>
</protein>
<dbReference type="CDD" id="cd00090">
    <property type="entry name" value="HTH_ARSR"/>
    <property type="match status" value="1"/>
</dbReference>
<dbReference type="InterPro" id="IPR011991">
    <property type="entry name" value="ArsR-like_HTH"/>
</dbReference>
<feature type="domain" description="HTH arsR-type" evidence="2">
    <location>
        <begin position="1"/>
        <end position="94"/>
    </location>
</feature>
<keyword evidence="4" id="KW-1185">Reference proteome</keyword>
<keyword evidence="1" id="KW-0059">Arsenical resistance</keyword>
<organism evidence="3 4">
    <name type="scientific">Marivivens niveibacter</name>
    <dbReference type="NCBI Taxonomy" id="1930667"/>
    <lineage>
        <taxon>Bacteria</taxon>
        <taxon>Pseudomonadati</taxon>
        <taxon>Pseudomonadota</taxon>
        <taxon>Alphaproteobacteria</taxon>
        <taxon>Rhodobacterales</taxon>
        <taxon>Paracoccaceae</taxon>
        <taxon>Marivivens group</taxon>
        <taxon>Marivivens</taxon>
    </lineage>
</organism>
<dbReference type="InterPro" id="IPR036390">
    <property type="entry name" value="WH_DNA-bd_sf"/>
</dbReference>
<name>A0A251WW74_9RHOB</name>
<dbReference type="GO" id="GO:0046685">
    <property type="term" value="P:response to arsenic-containing substance"/>
    <property type="evidence" value="ECO:0007669"/>
    <property type="project" value="UniProtKB-KW"/>
</dbReference>
<evidence type="ECO:0000313" key="4">
    <source>
        <dbReference type="Proteomes" id="UP000194664"/>
    </source>
</evidence>
<dbReference type="InterPro" id="IPR001845">
    <property type="entry name" value="HTH_ArsR_DNA-bd_dom"/>
</dbReference>
<dbReference type="CDD" id="cd16345">
    <property type="entry name" value="LMWP_ArsC"/>
    <property type="match status" value="1"/>
</dbReference>
<dbReference type="GO" id="GO:0003700">
    <property type="term" value="F:DNA-binding transcription factor activity"/>
    <property type="evidence" value="ECO:0007669"/>
    <property type="project" value="InterPro"/>
</dbReference>
<dbReference type="PANTHER" id="PTHR43428:SF1">
    <property type="entry name" value="ARSENATE REDUCTASE"/>
    <property type="match status" value="1"/>
</dbReference>
<sequence>MEKDYPSQLTTLGHPQRLAIFRLLMRRYPDHVPAGEIASALGIKASTASTYLSALMRTGLVIQQRAGTSLLYAVDMTTARHLFDYLFSDCCRGRADICLPFLEENALPKQRKFNVLFVCTGNSARSIFAESILRNTQADRFNVYSAGTQPKSQINPIALKVLRDKGHDIISLKPNHISDLTEDKALKFDFIFTVCDHAANEECRAWNGNPITGHWGLPDPVKDAEGDAFYQTYDAIKHRIEHFTAIDLENLGRVAIQRSIDDIGRISQEART</sequence>
<dbReference type="Pfam" id="PF12840">
    <property type="entry name" value="HTH_20"/>
    <property type="match status" value="1"/>
</dbReference>
<dbReference type="EMBL" id="MSPP01000005">
    <property type="protein sequence ID" value="OUD08378.1"/>
    <property type="molecule type" value="Genomic_DNA"/>
</dbReference>
<dbReference type="Gene3D" id="3.40.50.2300">
    <property type="match status" value="1"/>
</dbReference>
<comment type="caution">
    <text evidence="3">The sequence shown here is derived from an EMBL/GenBank/DDBJ whole genome shotgun (WGS) entry which is preliminary data.</text>
</comment>
<dbReference type="Proteomes" id="UP000194664">
    <property type="component" value="Unassembled WGS sequence"/>
</dbReference>
<reference evidence="3 4" key="1">
    <citation type="submission" date="2016-12" db="EMBL/GenBank/DDBJ databases">
        <title>The draft genome sequence of HSLHS2.</title>
        <authorList>
            <person name="Hu D."/>
            <person name="Wang L."/>
            <person name="Shao Z."/>
        </authorList>
    </citation>
    <scope>NUCLEOTIDE SEQUENCE [LARGE SCALE GENOMIC DNA]</scope>
    <source>
        <strain evidence="3">MCCC 1A06712</strain>
    </source>
</reference>
<dbReference type="AlphaFoldDB" id="A0A251WW74"/>
<dbReference type="Pfam" id="PF01451">
    <property type="entry name" value="LMWPc"/>
    <property type="match status" value="1"/>
</dbReference>